<evidence type="ECO:0000313" key="10">
    <source>
        <dbReference type="Proteomes" id="UP000008394"/>
    </source>
</evidence>
<organism evidence="9 10">
    <name type="scientific">Bifidobacterium animalis subsp. lactis CNCM I-2494</name>
    <dbReference type="NCBI Taxonomy" id="1042403"/>
    <lineage>
        <taxon>Bacteria</taxon>
        <taxon>Bacillati</taxon>
        <taxon>Actinomycetota</taxon>
        <taxon>Actinomycetes</taxon>
        <taxon>Bifidobacteriales</taxon>
        <taxon>Bifidobacteriaceae</taxon>
        <taxon>Bifidobacterium</taxon>
    </lineage>
</organism>
<comment type="cofactor">
    <cofactor evidence="2">
        <name>Zn(2+)</name>
        <dbReference type="ChEBI" id="CHEBI:29105"/>
    </cofactor>
</comment>
<keyword evidence="6" id="KW-0862">Zinc</keyword>
<dbReference type="AlphaFoldDB" id="A0A806FLH0"/>
<dbReference type="InterPro" id="IPR014710">
    <property type="entry name" value="RmlC-like_jellyroll"/>
</dbReference>
<dbReference type="CDD" id="cd07011">
    <property type="entry name" value="cupin_PMI_type_I_N"/>
    <property type="match status" value="1"/>
</dbReference>
<dbReference type="PANTHER" id="PTHR10309">
    <property type="entry name" value="MANNOSE-6-PHOSPHATE ISOMERASE"/>
    <property type="match status" value="1"/>
</dbReference>
<feature type="domain" description="Phosphomannose isomerase type I catalytic" evidence="8">
    <location>
        <begin position="58"/>
        <end position="203"/>
    </location>
</feature>
<dbReference type="InterPro" id="IPR016305">
    <property type="entry name" value="Mannose-6-P_Isomerase"/>
</dbReference>
<protein>
    <recommendedName>
        <fullName evidence="4">mannose-6-phosphate isomerase</fullName>
        <ecNumber evidence="4">5.3.1.8</ecNumber>
    </recommendedName>
</protein>
<dbReference type="EC" id="5.3.1.8" evidence="4"/>
<dbReference type="GO" id="GO:0008270">
    <property type="term" value="F:zinc ion binding"/>
    <property type="evidence" value="ECO:0007669"/>
    <property type="project" value="InterPro"/>
</dbReference>
<name>A0A806FLH0_BIFAN</name>
<dbReference type="GO" id="GO:0005975">
    <property type="term" value="P:carbohydrate metabolic process"/>
    <property type="evidence" value="ECO:0007669"/>
    <property type="project" value="InterPro"/>
</dbReference>
<proteinExistence type="inferred from homology"/>
<dbReference type="Gene3D" id="2.60.120.10">
    <property type="entry name" value="Jelly Rolls"/>
    <property type="match status" value="2"/>
</dbReference>
<evidence type="ECO:0000313" key="9">
    <source>
        <dbReference type="EMBL" id="AEK29904.1"/>
    </source>
</evidence>
<dbReference type="EMBL" id="CP002915">
    <property type="protein sequence ID" value="AEK29904.1"/>
    <property type="molecule type" value="Genomic_DNA"/>
</dbReference>
<dbReference type="Pfam" id="PF20511">
    <property type="entry name" value="PMI_typeI_cat"/>
    <property type="match status" value="1"/>
</dbReference>
<comment type="catalytic activity">
    <reaction evidence="1">
        <text>D-mannose 6-phosphate = D-fructose 6-phosphate</text>
        <dbReference type="Rhea" id="RHEA:12356"/>
        <dbReference type="ChEBI" id="CHEBI:58735"/>
        <dbReference type="ChEBI" id="CHEBI:61527"/>
        <dbReference type="EC" id="5.3.1.8"/>
    </reaction>
</comment>
<dbReference type="InterPro" id="IPR011051">
    <property type="entry name" value="RmlC_Cupin_sf"/>
</dbReference>
<dbReference type="Gene3D" id="1.10.441.10">
    <property type="entry name" value="Phosphomannose Isomerase, domain 2"/>
    <property type="match status" value="1"/>
</dbReference>
<dbReference type="PRINTS" id="PR00714">
    <property type="entry name" value="MAN6PISMRASE"/>
</dbReference>
<keyword evidence="7 9" id="KW-0413">Isomerase</keyword>
<dbReference type="SUPFAM" id="SSF51182">
    <property type="entry name" value="RmlC-like cupins"/>
    <property type="match status" value="1"/>
</dbReference>
<dbReference type="GO" id="GO:0005829">
    <property type="term" value="C:cytosol"/>
    <property type="evidence" value="ECO:0007669"/>
    <property type="project" value="TreeGrafter"/>
</dbReference>
<dbReference type="GO" id="GO:0004476">
    <property type="term" value="F:mannose-6-phosphate isomerase activity"/>
    <property type="evidence" value="ECO:0007669"/>
    <property type="project" value="UniProtKB-EC"/>
</dbReference>
<dbReference type="GO" id="GO:0009298">
    <property type="term" value="P:GDP-mannose biosynthetic process"/>
    <property type="evidence" value="ECO:0007669"/>
    <property type="project" value="InterPro"/>
</dbReference>
<evidence type="ECO:0000256" key="5">
    <source>
        <dbReference type="ARBA" id="ARBA00022723"/>
    </source>
</evidence>
<evidence type="ECO:0000259" key="8">
    <source>
        <dbReference type="Pfam" id="PF20511"/>
    </source>
</evidence>
<dbReference type="InterPro" id="IPR001250">
    <property type="entry name" value="Man6P_Isoase-1"/>
</dbReference>
<dbReference type="KEGG" id="bnm:BALAC2494_00667"/>
<evidence type="ECO:0000256" key="4">
    <source>
        <dbReference type="ARBA" id="ARBA00011956"/>
    </source>
</evidence>
<dbReference type="InterPro" id="IPR046457">
    <property type="entry name" value="PMI_typeI_cat"/>
</dbReference>
<evidence type="ECO:0000256" key="3">
    <source>
        <dbReference type="ARBA" id="ARBA00010772"/>
    </source>
</evidence>
<reference evidence="9 10" key="1">
    <citation type="journal article" date="2011" name="J. Bacteriol.">
        <title>Genome Sequence of the Probiotic Strain Bifidobacterium animalis subsp. lactis CNCM I-2494.</title>
        <authorList>
            <person name="Chervaux C."/>
            <person name="Grimaldi C."/>
            <person name="Bolotin A."/>
            <person name="Quinquis B."/>
            <person name="Legrain-Raspaud S."/>
            <person name="van Hylckama Vlieg J.E."/>
            <person name="Denariaz G."/>
            <person name="Smokvina T."/>
        </authorList>
    </citation>
    <scope>NUCLEOTIDE SEQUENCE [LARGE SCALE GENOMIC DNA]</scope>
    <source>
        <strain evidence="9 10">CNCM I-2494</strain>
    </source>
</reference>
<dbReference type="Proteomes" id="UP000008394">
    <property type="component" value="Chromosome"/>
</dbReference>
<evidence type="ECO:0000256" key="1">
    <source>
        <dbReference type="ARBA" id="ARBA00000757"/>
    </source>
</evidence>
<comment type="similarity">
    <text evidence="3">Belongs to the mannose-6-phosphate isomerase type 1 family.</text>
</comment>
<evidence type="ECO:0000256" key="7">
    <source>
        <dbReference type="ARBA" id="ARBA00023235"/>
    </source>
</evidence>
<gene>
    <name evidence="9" type="ORF">BALAC2494_00667</name>
</gene>
<dbReference type="NCBIfam" id="TIGR00218">
    <property type="entry name" value="manA"/>
    <property type="match status" value="1"/>
</dbReference>
<evidence type="ECO:0000256" key="2">
    <source>
        <dbReference type="ARBA" id="ARBA00001947"/>
    </source>
</evidence>
<evidence type="ECO:0000256" key="6">
    <source>
        <dbReference type="ARBA" id="ARBA00022833"/>
    </source>
</evidence>
<keyword evidence="5" id="KW-0479">Metal-binding</keyword>
<accession>A0A806FLH0</accession>
<sequence>MAHCNHRCVAVEITSQSSPECGKNLPMWAQACEFAYNMHVCASAEKRQVRREQAVYAIRPVPKHYAWGSHRTLQHVFHLDEHETQQPLAEMWFSGHAQSPSPIMVDGVEQPLTSMIERNPIDMVGRRGSEEFGPVLPYLFKLICATEPLSLQVHPVAFQARAGFNEENRAGIPLNAPERSFKDINAKSEMVVALEPFLAAVGFSTRTFALRNLELLRLPVAQRMVEALNSTATQSAGESFVMADEMMPIASAVWSPARKRLFRAFHAAITAQETDPQELLDDLQHARSLTEHTRNDLAFDFAIRAAKAFPGDTSSLALLMMNPVRLEEGQSVFLPTGTPHAYIYGTAAEIMTNSDNVLRAGLTVKHKDIVNLLQCLDCRTSTPVDPSNSQIATMLMRDLAFYKPNVSEYMLAYGQVDVQHEPWPVINALAKRYDSLVRQISGHTPFPHSGPRVVVCTQGSVQVISEADSRVLHQGDAVFVPASDGWAHVEAVIDGEGEPQGKYLVASTPF</sequence>
<dbReference type="PANTHER" id="PTHR10309:SF0">
    <property type="entry name" value="MANNOSE-6-PHOSPHATE ISOMERASE"/>
    <property type="match status" value="1"/>
</dbReference>